<dbReference type="SUPFAM" id="SSF53448">
    <property type="entry name" value="Nucleotide-diphospho-sugar transferases"/>
    <property type="match status" value="1"/>
</dbReference>
<dbReference type="KEGG" id="pkb:B4V02_05220"/>
<dbReference type="Pfam" id="PF00535">
    <property type="entry name" value="Glycos_transf_2"/>
    <property type="match status" value="1"/>
</dbReference>
<gene>
    <name evidence="3" type="ORF">B4V02_05220</name>
</gene>
<dbReference type="PANTHER" id="PTHR22916:SF3">
    <property type="entry name" value="UDP-GLCNAC:BETAGAL BETA-1,3-N-ACETYLGLUCOSAMINYLTRANSFERASE-LIKE PROTEIN 1"/>
    <property type="match status" value="1"/>
</dbReference>
<keyword evidence="4" id="KW-1185">Reference proteome</keyword>
<dbReference type="PANTHER" id="PTHR22916">
    <property type="entry name" value="GLYCOSYLTRANSFERASE"/>
    <property type="match status" value="1"/>
</dbReference>
<dbReference type="EMBL" id="CP020028">
    <property type="protein sequence ID" value="ASR46132.1"/>
    <property type="molecule type" value="Genomic_DNA"/>
</dbReference>
<feature type="domain" description="Glycosyltransferase 2-like" evidence="2">
    <location>
        <begin position="6"/>
        <end position="160"/>
    </location>
</feature>
<dbReference type="RefSeq" id="WP_007431856.1">
    <property type="nucleotide sequence ID" value="NZ_CP020028.1"/>
</dbReference>
<name>A0A222WJF0_9BACL</name>
<keyword evidence="3" id="KW-0808">Transferase</keyword>
<dbReference type="GO" id="GO:0016758">
    <property type="term" value="F:hexosyltransferase activity"/>
    <property type="evidence" value="ECO:0007669"/>
    <property type="project" value="UniProtKB-ARBA"/>
</dbReference>
<organism evidence="3 4">
    <name type="scientific">Paenibacillus kribbensis</name>
    <dbReference type="NCBI Taxonomy" id="172713"/>
    <lineage>
        <taxon>Bacteria</taxon>
        <taxon>Bacillati</taxon>
        <taxon>Bacillota</taxon>
        <taxon>Bacilli</taxon>
        <taxon>Bacillales</taxon>
        <taxon>Paenibacillaceae</taxon>
        <taxon>Paenibacillus</taxon>
    </lineage>
</organism>
<comment type="similarity">
    <text evidence="1">Belongs to the glycosyltransferase 2 family.</text>
</comment>
<protein>
    <submittedName>
        <fullName evidence="3">Glycosyl transferase</fullName>
    </submittedName>
</protein>
<reference evidence="3 4" key="1">
    <citation type="submission" date="2017-03" db="EMBL/GenBank/DDBJ databases">
        <title>Complete genome sequence of Paenibacillus Kribbensis producing bioflocculants.</title>
        <authorList>
            <person name="Lee H.-G."/>
            <person name="Oh H.-M."/>
        </authorList>
    </citation>
    <scope>NUCLEOTIDE SEQUENCE [LARGE SCALE GENOMIC DNA]</scope>
    <source>
        <strain evidence="3 4">AM49</strain>
    </source>
</reference>
<dbReference type="Proteomes" id="UP000214666">
    <property type="component" value="Chromosome"/>
</dbReference>
<dbReference type="InterPro" id="IPR001173">
    <property type="entry name" value="Glyco_trans_2-like"/>
</dbReference>
<dbReference type="OrthoDB" id="9785185at2"/>
<sequence>MRPKVTIVIPFYNCSYVNQALQSALEQSYGPLEIIVVDDGSTIHRELLQPYLPYIFYLGKSNGGTASALNHGIRHASGEYIAWLSSDDTYQRDKINNQVSFMLEQGAHISHTNFNSINQYSQIITYQAAPVLPSMTEFYRFFQHGNPVNGCTVMFKKELFSHIGLFDELLPYTHDLDMWYRVMLAGYPFPFLNESLVNYRWHDEMGTNKHRHVIEQEYLITQARYRTSLTELLNGFAAM</sequence>
<proteinExistence type="inferred from homology"/>
<evidence type="ECO:0000313" key="3">
    <source>
        <dbReference type="EMBL" id="ASR46132.1"/>
    </source>
</evidence>
<evidence type="ECO:0000259" key="2">
    <source>
        <dbReference type="Pfam" id="PF00535"/>
    </source>
</evidence>
<evidence type="ECO:0000313" key="4">
    <source>
        <dbReference type="Proteomes" id="UP000214666"/>
    </source>
</evidence>
<evidence type="ECO:0000256" key="1">
    <source>
        <dbReference type="ARBA" id="ARBA00006739"/>
    </source>
</evidence>
<accession>A0A222WJF0</accession>
<dbReference type="Gene3D" id="3.90.550.10">
    <property type="entry name" value="Spore Coat Polysaccharide Biosynthesis Protein SpsA, Chain A"/>
    <property type="match status" value="1"/>
</dbReference>
<dbReference type="AlphaFoldDB" id="A0A222WJF0"/>
<dbReference type="InterPro" id="IPR029044">
    <property type="entry name" value="Nucleotide-diphossugar_trans"/>
</dbReference>